<dbReference type="EMBL" id="LJDB01000043">
    <property type="protein sequence ID" value="ONI41023.1"/>
    <property type="molecule type" value="Genomic_DNA"/>
</dbReference>
<organism evidence="1 2">
    <name type="scientific">Candidatus Epulonipiscium fishelsonii</name>
    <dbReference type="NCBI Taxonomy" id="77094"/>
    <lineage>
        <taxon>Bacteria</taxon>
        <taxon>Bacillati</taxon>
        <taxon>Bacillota</taxon>
        <taxon>Clostridia</taxon>
        <taxon>Lachnospirales</taxon>
        <taxon>Lachnospiraceae</taxon>
        <taxon>Candidatus Epulonipiscium</taxon>
    </lineage>
</organism>
<name>A0ACC8XDS1_9FIRM</name>
<protein>
    <submittedName>
        <fullName evidence="1">Cell division protein FtsH</fullName>
    </submittedName>
</protein>
<evidence type="ECO:0000313" key="1">
    <source>
        <dbReference type="EMBL" id="ONI41023.1"/>
    </source>
</evidence>
<sequence>MSKKTWIYNLVLCIVGSMIVGLMLVNTHAEIQVPYQEFNKLIEENKVTQVTLGDGQYIEYLMNDNDEIIYKTENPRSEDLKENLLLNGIKVEESSANLKFQFAQSLFGLLIFGGVFFFVFKQISSGQKDKLGFSVEAVSTENIKISFSNIAGNVEAKEQVQDIVDFIKEPEKYTKVGARMPKGLIFYGPPGTGKTMMAKALAKEANVPFFSVNGSDFMQMYVGVGASRIRDLFKEARKTEKAVIFIDEIDAIGKKRSQFAESGNNEKDQTLNALLTEMSGFNDEEGIVVIAATNRLELLDEALLRPGRFDRHIQIGYPDKKARKLIFNAYIKNKPVDANVDIDRLSEDTIYFTGAMIESLVNEAAIEAAKNLSSVLKVEHFEKAYYTVIAGAEKKDRSNITKEDKEITAYHEAGHTITTSLLAPKNKITKVTIIPSTKGMGGFSMNIPAERMYQSKKDILTQIKILLAGRIAEEIQFGNDHITNGASNDIERATTYIKDLVGKYGMEDSIGFLNLELLEEKGEITKIAKKMIQDLYEETKTLLLENKRCLDALANGLLTQETLNEEEIHRIINEATSLYSF</sequence>
<keyword evidence="1" id="KW-0131">Cell cycle</keyword>
<gene>
    <name evidence="1" type="ORF">AN396_04495</name>
</gene>
<dbReference type="Proteomes" id="UP000188605">
    <property type="component" value="Unassembled WGS sequence"/>
</dbReference>
<evidence type="ECO:0000313" key="2">
    <source>
        <dbReference type="Proteomes" id="UP000188605"/>
    </source>
</evidence>
<accession>A0ACC8XDS1</accession>
<reference evidence="1" key="1">
    <citation type="submission" date="2016-08" db="EMBL/GenBank/DDBJ databases">
        <authorList>
            <person name="Ngugi D.K."/>
            <person name="Miyake S."/>
            <person name="Stingl U."/>
        </authorList>
    </citation>
    <scope>NUCLEOTIDE SEQUENCE</scope>
    <source>
        <strain evidence="1">SCG-B11WGA-EpuloA1</strain>
    </source>
</reference>
<keyword evidence="1" id="KW-0132">Cell division</keyword>
<proteinExistence type="predicted"/>
<keyword evidence="2" id="KW-1185">Reference proteome</keyword>
<comment type="caution">
    <text evidence="1">The sequence shown here is derived from an EMBL/GenBank/DDBJ whole genome shotgun (WGS) entry which is preliminary data.</text>
</comment>